<dbReference type="Proteomes" id="UP000621540">
    <property type="component" value="Unassembled WGS sequence"/>
</dbReference>
<comment type="caution">
    <text evidence="1">The sequence shown here is derived from an EMBL/GenBank/DDBJ whole genome shotgun (WGS) entry which is preliminary data.</text>
</comment>
<evidence type="ECO:0000313" key="1">
    <source>
        <dbReference type="EMBL" id="MBC5754150.1"/>
    </source>
</evidence>
<evidence type="ECO:0000313" key="2">
    <source>
        <dbReference type="Proteomes" id="UP000621540"/>
    </source>
</evidence>
<dbReference type="EMBL" id="JACOQH010000006">
    <property type="protein sequence ID" value="MBC5754150.1"/>
    <property type="molecule type" value="Genomic_DNA"/>
</dbReference>
<proteinExistence type="predicted"/>
<keyword evidence="1" id="KW-0378">Hydrolase</keyword>
<dbReference type="Gene3D" id="3.40.50.1820">
    <property type="entry name" value="alpha/beta hydrolase"/>
    <property type="match status" value="1"/>
</dbReference>
<organism evidence="1 2">
    <name type="scientific">Roseburia yibonii</name>
    <dbReference type="NCBI Taxonomy" id="2763063"/>
    <lineage>
        <taxon>Bacteria</taxon>
        <taxon>Bacillati</taxon>
        <taxon>Bacillota</taxon>
        <taxon>Clostridia</taxon>
        <taxon>Lachnospirales</taxon>
        <taxon>Lachnospiraceae</taxon>
        <taxon>Roseburia</taxon>
    </lineage>
</organism>
<reference evidence="1 2" key="1">
    <citation type="submission" date="2020-08" db="EMBL/GenBank/DDBJ databases">
        <title>Genome public.</title>
        <authorList>
            <person name="Liu C."/>
            <person name="Sun Q."/>
        </authorList>
    </citation>
    <scope>NUCLEOTIDE SEQUENCE [LARGE SCALE GENOMIC DNA]</scope>
    <source>
        <strain evidence="1 2">BX0805</strain>
    </source>
</reference>
<protein>
    <submittedName>
        <fullName evidence="1">Alpha/beta hydrolase</fullName>
    </submittedName>
</protein>
<dbReference type="GO" id="GO:0016787">
    <property type="term" value="F:hydrolase activity"/>
    <property type="evidence" value="ECO:0007669"/>
    <property type="project" value="UniProtKB-KW"/>
</dbReference>
<gene>
    <name evidence="1" type="ORF">H8Z76_09035</name>
</gene>
<dbReference type="InterPro" id="IPR029058">
    <property type="entry name" value="AB_hydrolase_fold"/>
</dbReference>
<accession>A0ABR7IB79</accession>
<keyword evidence="2" id="KW-1185">Reference proteome</keyword>
<dbReference type="SUPFAM" id="SSF53474">
    <property type="entry name" value="alpha/beta-Hydrolases"/>
    <property type="match status" value="1"/>
</dbReference>
<sequence length="260" mass="30002">MKVYEFGDQEKPVIMLFPGTCCYWKNNFGHVLDLLQQHFYTLVVSYSGFDETENTTFVSELDETEKIEAFIKERFDGKIFAAYGCSLGGSVVSLLVSRQNVHIDHAMIGSSDMDQAPKWLAKLETALMIPVFYPLITGNGSSGLKKKLEKKMNEESDRSEYIKKFMKMMGINSGMDFSFISRESMKNQFCTDLYTKVGTKIEVPGTVIHVFYAKKMGEKYLKRYFKYFANPDIREFDLQHEELLLDEKRWTKEVCKACGI</sequence>
<dbReference type="RefSeq" id="WP_022514861.1">
    <property type="nucleotide sequence ID" value="NZ_JACOQH010000006.1"/>
</dbReference>
<name>A0ABR7IB79_9FIRM</name>